<evidence type="ECO:0000313" key="5">
    <source>
        <dbReference type="EMBL" id="SFP23232.1"/>
    </source>
</evidence>
<dbReference type="InterPro" id="IPR000394">
    <property type="entry name" value="RNA_pol_sigma_54"/>
</dbReference>
<feature type="domain" description="HTH lacI-type" evidence="4">
    <location>
        <begin position="6"/>
        <end position="60"/>
    </location>
</feature>
<keyword evidence="2" id="KW-0238">DNA-binding</keyword>
<evidence type="ECO:0000259" key="4">
    <source>
        <dbReference type="PROSITE" id="PS50932"/>
    </source>
</evidence>
<dbReference type="Pfam" id="PF00356">
    <property type="entry name" value="LacI"/>
    <property type="match status" value="1"/>
</dbReference>
<reference evidence="5 6" key="1">
    <citation type="submission" date="2016-10" db="EMBL/GenBank/DDBJ databases">
        <authorList>
            <person name="de Groot N.N."/>
        </authorList>
    </citation>
    <scope>NUCLEOTIDE SEQUENCE [LARGE SCALE GENOMIC DNA]</scope>
    <source>
        <strain evidence="6">E92,LMG 26720,CCM 7988</strain>
    </source>
</reference>
<dbReference type="Pfam" id="PF13377">
    <property type="entry name" value="Peripla_BP_3"/>
    <property type="match status" value="1"/>
</dbReference>
<dbReference type="Proteomes" id="UP000199306">
    <property type="component" value="Unassembled WGS sequence"/>
</dbReference>
<dbReference type="GO" id="GO:0001216">
    <property type="term" value="F:DNA-binding transcription activator activity"/>
    <property type="evidence" value="ECO:0007669"/>
    <property type="project" value="InterPro"/>
</dbReference>
<evidence type="ECO:0000256" key="2">
    <source>
        <dbReference type="ARBA" id="ARBA00023125"/>
    </source>
</evidence>
<dbReference type="AlphaFoldDB" id="A0A1I5NND2"/>
<dbReference type="Gene3D" id="3.40.50.2300">
    <property type="match status" value="2"/>
</dbReference>
<dbReference type="InterPro" id="IPR000843">
    <property type="entry name" value="HTH_LacI"/>
</dbReference>
<dbReference type="SMART" id="SM00354">
    <property type="entry name" value="HTH_LACI"/>
    <property type="match status" value="1"/>
</dbReference>
<dbReference type="GO" id="GO:0000976">
    <property type="term" value="F:transcription cis-regulatory region binding"/>
    <property type="evidence" value="ECO:0007669"/>
    <property type="project" value="TreeGrafter"/>
</dbReference>
<evidence type="ECO:0000256" key="3">
    <source>
        <dbReference type="ARBA" id="ARBA00023163"/>
    </source>
</evidence>
<dbReference type="RefSeq" id="WP_092012146.1">
    <property type="nucleotide sequence ID" value="NZ_FOXH01000002.1"/>
</dbReference>
<keyword evidence="1" id="KW-0805">Transcription regulation</keyword>
<evidence type="ECO:0000313" key="6">
    <source>
        <dbReference type="Proteomes" id="UP000199306"/>
    </source>
</evidence>
<dbReference type="Gene3D" id="1.10.260.40">
    <property type="entry name" value="lambda repressor-like DNA-binding domains"/>
    <property type="match status" value="1"/>
</dbReference>
<dbReference type="CDD" id="cd01392">
    <property type="entry name" value="HTH_LacI"/>
    <property type="match status" value="1"/>
</dbReference>
<protein>
    <submittedName>
        <fullName evidence="5">Transcriptional regulator, LacI family</fullName>
    </submittedName>
</protein>
<dbReference type="OrthoDB" id="833520at2"/>
<accession>A0A1I5NND2</accession>
<dbReference type="CDD" id="cd06267">
    <property type="entry name" value="PBP1_LacI_sugar_binding-like"/>
    <property type="match status" value="1"/>
</dbReference>
<dbReference type="SUPFAM" id="SSF53822">
    <property type="entry name" value="Periplasmic binding protein-like I"/>
    <property type="match status" value="1"/>
</dbReference>
<dbReference type="EMBL" id="FOXH01000002">
    <property type="protein sequence ID" value="SFP23232.1"/>
    <property type="molecule type" value="Genomic_DNA"/>
</dbReference>
<keyword evidence="6" id="KW-1185">Reference proteome</keyword>
<name>A0A1I5NND2_9BACT</name>
<dbReference type="GO" id="GO:0016987">
    <property type="term" value="F:sigma factor activity"/>
    <property type="evidence" value="ECO:0007669"/>
    <property type="project" value="InterPro"/>
</dbReference>
<organism evidence="5 6">
    <name type="scientific">Pseudarcicella hirudinis</name>
    <dbReference type="NCBI Taxonomy" id="1079859"/>
    <lineage>
        <taxon>Bacteria</taxon>
        <taxon>Pseudomonadati</taxon>
        <taxon>Bacteroidota</taxon>
        <taxon>Cytophagia</taxon>
        <taxon>Cytophagales</taxon>
        <taxon>Flectobacillaceae</taxon>
        <taxon>Pseudarcicella</taxon>
    </lineage>
</organism>
<dbReference type="InterPro" id="IPR010982">
    <property type="entry name" value="Lambda_DNA-bd_dom_sf"/>
</dbReference>
<dbReference type="PANTHER" id="PTHR30146">
    <property type="entry name" value="LACI-RELATED TRANSCRIPTIONAL REPRESSOR"/>
    <property type="match status" value="1"/>
</dbReference>
<dbReference type="PROSITE" id="PS50932">
    <property type="entry name" value="HTH_LACI_2"/>
    <property type="match status" value="1"/>
</dbReference>
<dbReference type="InterPro" id="IPR046335">
    <property type="entry name" value="LacI/GalR-like_sensor"/>
</dbReference>
<keyword evidence="3" id="KW-0804">Transcription</keyword>
<dbReference type="SUPFAM" id="SSF47413">
    <property type="entry name" value="lambda repressor-like DNA-binding domains"/>
    <property type="match status" value="1"/>
</dbReference>
<gene>
    <name evidence="5" type="ORF">SAMN04515674_10234</name>
</gene>
<dbReference type="PROSITE" id="PS00717">
    <property type="entry name" value="SIGMA54_1"/>
    <property type="match status" value="1"/>
</dbReference>
<dbReference type="InterPro" id="IPR028082">
    <property type="entry name" value="Peripla_BP_I"/>
</dbReference>
<sequence>MKGTPVTIKDIAKALNISISTVSRALRGMPEIHESTRTAVIKLAEELDYQPNQLAKNLAKSRTKTIGVIVPNLSYYFFSAALNSIEEAAMQAGYSVMVCQSNESYLREVTNIQNLLRGQVEGFIISLARDTNDYSHIHKLMRKEVPLVLFDRYADEIEATKVIVNNKEAAFKATEHLLENGCKKIGFLAGPPNLLISTQRLMGYKEALEKHGIAFSNTNVFHTDFTQDNTVIKTLEMMSTLNPDGIVAVSDRIAFSAMFALKQKGLRIPEDVAVVSFNNEPICTLLSPTLSSVSQPVQEMGTEVVRLLLRQIENEHKLPVETKILETNLIVRESSARK</sequence>
<proteinExistence type="predicted"/>
<evidence type="ECO:0000256" key="1">
    <source>
        <dbReference type="ARBA" id="ARBA00023015"/>
    </source>
</evidence>
<dbReference type="STRING" id="1079859.SAMN04515674_10234"/>
<dbReference type="PANTHER" id="PTHR30146:SF109">
    <property type="entry name" value="HTH-TYPE TRANSCRIPTIONAL REGULATOR GALS"/>
    <property type="match status" value="1"/>
</dbReference>